<reference evidence="2" key="2">
    <citation type="submission" date="2020-09" db="EMBL/GenBank/DDBJ databases">
        <authorList>
            <person name="Sun Q."/>
            <person name="Ohkuma M."/>
        </authorList>
    </citation>
    <scope>NUCLEOTIDE SEQUENCE</scope>
    <source>
        <strain evidence="2">JCM 4637</strain>
    </source>
</reference>
<feature type="compositionally biased region" description="Basic and acidic residues" evidence="1">
    <location>
        <begin position="39"/>
        <end position="50"/>
    </location>
</feature>
<feature type="region of interest" description="Disordered" evidence="1">
    <location>
        <begin position="1"/>
        <end position="63"/>
    </location>
</feature>
<dbReference type="Proteomes" id="UP000638353">
    <property type="component" value="Unassembled WGS sequence"/>
</dbReference>
<name>A0A918WZM6_9ACTN</name>
<dbReference type="EMBL" id="BMVC01000007">
    <property type="protein sequence ID" value="GHC97974.1"/>
    <property type="molecule type" value="Genomic_DNA"/>
</dbReference>
<dbReference type="AlphaFoldDB" id="A0A918WZM6"/>
<evidence type="ECO:0000313" key="2">
    <source>
        <dbReference type="EMBL" id="GHC97974.1"/>
    </source>
</evidence>
<accession>A0A918WZM6</accession>
<sequence length="140" mass="15644">MRQTCAVTRSTEADMANTSENTTKKSPSKADEEQSEEQSEQRAQKDEKPAAPRQKKPGPMQVLRAAREQISELTGMPAESVSSFEQIEGGWVLRVEVLELERVPDTMSLLASYEVQLDPDGELTGYRRVGRYARGQADKK</sequence>
<organism evidence="2 3">
    <name type="scientific">Streptomyces finlayi</name>
    <dbReference type="NCBI Taxonomy" id="67296"/>
    <lineage>
        <taxon>Bacteria</taxon>
        <taxon>Bacillati</taxon>
        <taxon>Actinomycetota</taxon>
        <taxon>Actinomycetes</taxon>
        <taxon>Kitasatosporales</taxon>
        <taxon>Streptomycetaceae</taxon>
        <taxon>Streptomyces</taxon>
    </lineage>
</organism>
<evidence type="ECO:0000313" key="3">
    <source>
        <dbReference type="Proteomes" id="UP000638353"/>
    </source>
</evidence>
<dbReference type="PIRSF" id="PIRSF028743">
    <property type="entry name" value="GvpO_protein"/>
    <property type="match status" value="1"/>
</dbReference>
<dbReference type="Pfam" id="PF05800">
    <property type="entry name" value="GvpO"/>
    <property type="match status" value="1"/>
</dbReference>
<reference evidence="2" key="1">
    <citation type="journal article" date="2014" name="Int. J. Syst. Evol. Microbiol.">
        <title>Complete genome sequence of Corynebacterium casei LMG S-19264T (=DSM 44701T), isolated from a smear-ripened cheese.</title>
        <authorList>
            <consortium name="US DOE Joint Genome Institute (JGI-PGF)"/>
            <person name="Walter F."/>
            <person name="Albersmeier A."/>
            <person name="Kalinowski J."/>
            <person name="Ruckert C."/>
        </authorList>
    </citation>
    <scope>NUCLEOTIDE SEQUENCE</scope>
    <source>
        <strain evidence="2">JCM 4637</strain>
    </source>
</reference>
<dbReference type="GO" id="GO:0031412">
    <property type="term" value="P:gas vesicle organization"/>
    <property type="evidence" value="ECO:0007669"/>
    <property type="project" value="InterPro"/>
</dbReference>
<dbReference type="InterPro" id="IPR008634">
    <property type="entry name" value="Gas-vesicle_GvpO"/>
</dbReference>
<gene>
    <name evidence="2" type="ORF">GCM10010334_39980</name>
</gene>
<protein>
    <submittedName>
        <fullName evidence="2">Gas vesicle protein</fullName>
    </submittedName>
</protein>
<evidence type="ECO:0000256" key="1">
    <source>
        <dbReference type="SAM" id="MobiDB-lite"/>
    </source>
</evidence>
<comment type="caution">
    <text evidence="2">The sequence shown here is derived from an EMBL/GenBank/DDBJ whole genome shotgun (WGS) entry which is preliminary data.</text>
</comment>
<feature type="compositionally biased region" description="Polar residues" evidence="1">
    <location>
        <begin position="1"/>
        <end position="25"/>
    </location>
</feature>
<proteinExistence type="predicted"/>